<keyword evidence="3" id="KW-0560">Oxidoreductase</keyword>
<keyword evidence="8" id="KW-1185">Reference proteome</keyword>
<dbReference type="InterPro" id="IPR001670">
    <property type="entry name" value="ADH_Fe/GldA"/>
</dbReference>
<dbReference type="InterPro" id="IPR018211">
    <property type="entry name" value="ADH_Fe_CS"/>
</dbReference>
<proteinExistence type="inferred from homology"/>
<evidence type="ECO:0000259" key="5">
    <source>
        <dbReference type="Pfam" id="PF00465"/>
    </source>
</evidence>
<dbReference type="Proteomes" id="UP000255265">
    <property type="component" value="Unassembled WGS sequence"/>
</dbReference>
<dbReference type="SUPFAM" id="SSF56796">
    <property type="entry name" value="Dehydroquinate synthase-like"/>
    <property type="match status" value="1"/>
</dbReference>
<dbReference type="Pfam" id="PF25137">
    <property type="entry name" value="ADH_Fe_C"/>
    <property type="match status" value="1"/>
</dbReference>
<dbReference type="InterPro" id="IPR056798">
    <property type="entry name" value="ADH_Fe_C"/>
</dbReference>
<feature type="domain" description="Alcohol dehydrogenase iron-type/glycerol dehydrogenase GldA" evidence="5">
    <location>
        <begin position="17"/>
        <end position="194"/>
    </location>
</feature>
<organism evidence="7 8">
    <name type="scientific">Pseudacidovorax intermedius</name>
    <dbReference type="NCBI Taxonomy" id="433924"/>
    <lineage>
        <taxon>Bacteria</taxon>
        <taxon>Pseudomonadati</taxon>
        <taxon>Pseudomonadota</taxon>
        <taxon>Betaproteobacteria</taxon>
        <taxon>Burkholderiales</taxon>
        <taxon>Comamonadaceae</taxon>
        <taxon>Pseudacidovorax</taxon>
    </lineage>
</organism>
<dbReference type="PANTHER" id="PTHR11496">
    <property type="entry name" value="ALCOHOL DEHYDROGENASE"/>
    <property type="match status" value="1"/>
</dbReference>
<evidence type="ECO:0000256" key="4">
    <source>
        <dbReference type="ARBA" id="ARBA00023027"/>
    </source>
</evidence>
<dbReference type="OrthoDB" id="9815791at2"/>
<evidence type="ECO:0000313" key="8">
    <source>
        <dbReference type="Proteomes" id="UP000255265"/>
    </source>
</evidence>
<dbReference type="GO" id="GO:0046872">
    <property type="term" value="F:metal ion binding"/>
    <property type="evidence" value="ECO:0007669"/>
    <property type="project" value="InterPro"/>
</dbReference>
<dbReference type="InterPro" id="IPR039697">
    <property type="entry name" value="Alcohol_dehydrogenase_Fe"/>
</dbReference>
<dbReference type="PROSITE" id="PS00060">
    <property type="entry name" value="ADH_IRON_2"/>
    <property type="match status" value="1"/>
</dbReference>
<dbReference type="PANTHER" id="PTHR11496:SF102">
    <property type="entry name" value="ALCOHOL DEHYDROGENASE 4"/>
    <property type="match status" value="1"/>
</dbReference>
<comment type="caution">
    <text evidence="7">The sequence shown here is derived from an EMBL/GenBank/DDBJ whole genome shotgun (WGS) entry which is preliminary data.</text>
</comment>
<name>A0A370F402_9BURK</name>
<comment type="cofactor">
    <cofactor evidence="1">
        <name>Fe cation</name>
        <dbReference type="ChEBI" id="CHEBI:24875"/>
    </cofactor>
</comment>
<evidence type="ECO:0000313" key="7">
    <source>
        <dbReference type="EMBL" id="RDI17697.1"/>
    </source>
</evidence>
<dbReference type="Gene3D" id="1.20.1090.10">
    <property type="entry name" value="Dehydroquinate synthase-like - alpha domain"/>
    <property type="match status" value="1"/>
</dbReference>
<evidence type="ECO:0000256" key="2">
    <source>
        <dbReference type="ARBA" id="ARBA00007358"/>
    </source>
</evidence>
<dbReference type="EMBL" id="QQAV01000016">
    <property type="protein sequence ID" value="RDI17697.1"/>
    <property type="molecule type" value="Genomic_DNA"/>
</dbReference>
<evidence type="ECO:0000256" key="3">
    <source>
        <dbReference type="ARBA" id="ARBA00023002"/>
    </source>
</evidence>
<comment type="similarity">
    <text evidence="2">Belongs to the iron-containing alcohol dehydrogenase family.</text>
</comment>
<dbReference type="RefSeq" id="WP_114804798.1">
    <property type="nucleotide sequence ID" value="NZ_QQAV01000016.1"/>
</dbReference>
<dbReference type="AlphaFoldDB" id="A0A370F402"/>
<dbReference type="CDD" id="cd08192">
    <property type="entry name" value="MAR-like"/>
    <property type="match status" value="1"/>
</dbReference>
<evidence type="ECO:0000259" key="6">
    <source>
        <dbReference type="Pfam" id="PF25137"/>
    </source>
</evidence>
<protein>
    <submittedName>
        <fullName evidence="7">Alcohol dehydrogenase class IV</fullName>
    </submittedName>
</protein>
<gene>
    <name evidence="7" type="ORF">DFR41_11624</name>
</gene>
<dbReference type="GO" id="GO:0004022">
    <property type="term" value="F:alcohol dehydrogenase (NAD+) activity"/>
    <property type="evidence" value="ECO:0007669"/>
    <property type="project" value="TreeGrafter"/>
</dbReference>
<accession>A0A370F402</accession>
<dbReference type="Pfam" id="PF00465">
    <property type="entry name" value="Fe-ADH"/>
    <property type="match status" value="1"/>
</dbReference>
<dbReference type="Gene3D" id="3.40.50.1970">
    <property type="match status" value="1"/>
</dbReference>
<feature type="domain" description="Fe-containing alcohol dehydrogenase-like C-terminal" evidence="6">
    <location>
        <begin position="207"/>
        <end position="392"/>
    </location>
</feature>
<keyword evidence="4" id="KW-0520">NAD</keyword>
<evidence type="ECO:0000256" key="1">
    <source>
        <dbReference type="ARBA" id="ARBA00001962"/>
    </source>
</evidence>
<sequence length="395" mass="41544">MNDELYRGIYTLPKIERVVFGRPAAEVVAAEAERLGAKRVFVLTAALLAEQTDVPARLAVALGARHAATWSGIAAHTPRDDVIAAVEAARRAEADLLVALGGGSVIDAAKVVATCLANDVRTVDDMDALRKSPSQSMTAAGAGVRAPQLPLLAVPTTLAGAEFTAYAGVTHPRTRLKEVFTHPQQVPRVVVLDPSVTLPTPQALWLSTGVRALDHAVEDICSIDAQPYSQGTALQAIRLLTRALPATHHDAANLRARLDAQVAGWLSTVGSQAGVNKGASHGIGHALGGTGGVPHGLTSCVLMPHVMRFNEPVVREQHAMISEAMGQPGVPAWQAVAALIEGLGLPRTLREVGLDDDEAIEAVAQAAMLDPWIRTNPRPIEGVETVRMLLEAARG</sequence>
<reference evidence="7 8" key="1">
    <citation type="submission" date="2018-07" db="EMBL/GenBank/DDBJ databases">
        <title>Genomic Encyclopedia of Type Strains, Phase IV (KMG-IV): sequencing the most valuable type-strain genomes for metagenomic binning, comparative biology and taxonomic classification.</title>
        <authorList>
            <person name="Goeker M."/>
        </authorList>
    </citation>
    <scope>NUCLEOTIDE SEQUENCE [LARGE SCALE GENOMIC DNA]</scope>
    <source>
        <strain evidence="7 8">DSM 21352</strain>
    </source>
</reference>